<keyword evidence="3" id="KW-1003">Cell membrane</keyword>
<organism evidence="9 10">
    <name type="scientific">Mycolicibacterium grossiae</name>
    <dbReference type="NCBI Taxonomy" id="1552759"/>
    <lineage>
        <taxon>Bacteria</taxon>
        <taxon>Bacillati</taxon>
        <taxon>Actinomycetota</taxon>
        <taxon>Actinomycetes</taxon>
        <taxon>Mycobacteriales</taxon>
        <taxon>Mycobacteriaceae</taxon>
        <taxon>Mycolicibacterium</taxon>
    </lineage>
</organism>
<feature type="transmembrane region" description="Helical" evidence="7">
    <location>
        <begin position="156"/>
        <end position="179"/>
    </location>
</feature>
<feature type="transmembrane region" description="Helical" evidence="7">
    <location>
        <begin position="405"/>
        <end position="428"/>
    </location>
</feature>
<keyword evidence="4 7" id="KW-0812">Transmembrane</keyword>
<dbReference type="InterPro" id="IPR024962">
    <property type="entry name" value="YukD-like"/>
</dbReference>
<dbReference type="NCBIfam" id="TIGR03920">
    <property type="entry name" value="T7SS_EccD"/>
    <property type="match status" value="1"/>
</dbReference>
<name>A0A1E8Q6R7_9MYCO</name>
<evidence type="ECO:0000256" key="4">
    <source>
        <dbReference type="ARBA" id="ARBA00022692"/>
    </source>
</evidence>
<dbReference type="AlphaFoldDB" id="A0A1E8Q6R7"/>
<feature type="transmembrane region" description="Helical" evidence="7">
    <location>
        <begin position="265"/>
        <end position="283"/>
    </location>
</feature>
<gene>
    <name evidence="9" type="ORF">BEL07_08100</name>
</gene>
<comment type="caution">
    <text evidence="9">The sequence shown here is derived from an EMBL/GenBank/DDBJ whole genome shotgun (WGS) entry which is preliminary data.</text>
</comment>
<feature type="domain" description="EccD-like transmembrane" evidence="8">
    <location>
        <begin position="139"/>
        <end position="467"/>
    </location>
</feature>
<dbReference type="GO" id="GO:0005886">
    <property type="term" value="C:plasma membrane"/>
    <property type="evidence" value="ECO:0007669"/>
    <property type="project" value="UniProtKB-SubCell"/>
</dbReference>
<dbReference type="Pfam" id="PF19053">
    <property type="entry name" value="EccD"/>
    <property type="match status" value="1"/>
</dbReference>
<feature type="transmembrane region" description="Helical" evidence="7">
    <location>
        <begin position="191"/>
        <end position="209"/>
    </location>
</feature>
<evidence type="ECO:0000256" key="3">
    <source>
        <dbReference type="ARBA" id="ARBA00022475"/>
    </source>
</evidence>
<evidence type="ECO:0000313" key="10">
    <source>
        <dbReference type="Proteomes" id="UP000178953"/>
    </source>
</evidence>
<protein>
    <submittedName>
        <fullName evidence="9">Type VII secretion integral membrane protein EccD</fullName>
    </submittedName>
</protein>
<sequence length="472" mass="49217">MDPATATGQVRVAIIGEGANADLALPTTLAIRELIPRIRATLTSGRDDSDLAPQDVAAVESPRPYSLAPLGGTPFSLDATLETLNIDDGEQLILCKLPPGPAAPPVVEDIADAAAIHSKGQFKPFTHQLLPEVAQVVVLSLGALVCGLALDGWYRGYQWWAAAALGVLTLTFVASTVVLNRRGLAVASTRMGLATTVPLALALAAALPGDAAAPRVFLAAAGVVAWSLLLLALTSTYVATYTALIAVGITVAIAAAVRILWHLPYLSLGCGVLGVSLLVALNAPTASAVWARFPLPNVPAPGEPTPPESSLAEIEDLPRKTATSASYQSGLIAASVILAVIGSVLVVWLPDAPQLAAWWLVIAVVTVTLLRMRIWDSTLTALWFLSAPFLTAAALAISFTATGHLMAGLFATAAVIGLTVVLLIVSMLKPGDLTIPQRRRLDLFENTLLVTIVPAMLWLVGLVSLIRNRGTL</sequence>
<comment type="subcellular location">
    <subcellularLocation>
        <location evidence="1">Cell membrane</location>
        <topology evidence="1">Multi-pass membrane protein</topology>
    </subcellularLocation>
</comment>
<evidence type="ECO:0000256" key="5">
    <source>
        <dbReference type="ARBA" id="ARBA00022989"/>
    </source>
</evidence>
<proteinExistence type="inferred from homology"/>
<feature type="transmembrane region" description="Helical" evidence="7">
    <location>
        <begin position="129"/>
        <end position="150"/>
    </location>
</feature>
<dbReference type="PIRSF" id="PIRSF017804">
    <property type="entry name" value="Secretion_EccD1"/>
    <property type="match status" value="1"/>
</dbReference>
<comment type="similarity">
    <text evidence="2">Belongs to the EccD/Snm4 family.</text>
</comment>
<evidence type="ECO:0000313" key="9">
    <source>
        <dbReference type="EMBL" id="OFJ54187.1"/>
    </source>
</evidence>
<keyword evidence="6 7" id="KW-0472">Membrane</keyword>
<feature type="transmembrane region" description="Helical" evidence="7">
    <location>
        <begin position="379"/>
        <end position="399"/>
    </location>
</feature>
<feature type="transmembrane region" description="Helical" evidence="7">
    <location>
        <begin position="448"/>
        <end position="466"/>
    </location>
</feature>
<evidence type="ECO:0000256" key="6">
    <source>
        <dbReference type="ARBA" id="ARBA00023136"/>
    </source>
</evidence>
<evidence type="ECO:0000256" key="2">
    <source>
        <dbReference type="ARBA" id="ARBA00006162"/>
    </source>
</evidence>
<feature type="transmembrane region" description="Helical" evidence="7">
    <location>
        <begin position="215"/>
        <end position="233"/>
    </location>
</feature>
<feature type="transmembrane region" description="Helical" evidence="7">
    <location>
        <begin position="329"/>
        <end position="349"/>
    </location>
</feature>
<dbReference type="InterPro" id="IPR044049">
    <property type="entry name" value="EccD_transm"/>
</dbReference>
<accession>A0A1E8Q6R7</accession>
<dbReference type="EMBL" id="MCHX01000015">
    <property type="protein sequence ID" value="OFJ54187.1"/>
    <property type="molecule type" value="Genomic_DNA"/>
</dbReference>
<evidence type="ECO:0000256" key="1">
    <source>
        <dbReference type="ARBA" id="ARBA00004651"/>
    </source>
</evidence>
<dbReference type="Gene3D" id="3.10.20.90">
    <property type="entry name" value="Phosphatidylinositol 3-kinase Catalytic Subunit, Chain A, domain 1"/>
    <property type="match status" value="1"/>
</dbReference>
<evidence type="ECO:0000256" key="7">
    <source>
        <dbReference type="SAM" id="Phobius"/>
    </source>
</evidence>
<dbReference type="Pfam" id="PF08817">
    <property type="entry name" value="YukD"/>
    <property type="match status" value="1"/>
</dbReference>
<feature type="transmembrane region" description="Helical" evidence="7">
    <location>
        <begin position="355"/>
        <end position="372"/>
    </location>
</feature>
<dbReference type="Proteomes" id="UP000178953">
    <property type="component" value="Unassembled WGS sequence"/>
</dbReference>
<dbReference type="InterPro" id="IPR006707">
    <property type="entry name" value="T7SS_EccD"/>
</dbReference>
<dbReference type="RefSeq" id="WP_070352582.1">
    <property type="nucleotide sequence ID" value="NZ_MCHX01000015.1"/>
</dbReference>
<evidence type="ECO:0000259" key="8">
    <source>
        <dbReference type="Pfam" id="PF19053"/>
    </source>
</evidence>
<keyword evidence="10" id="KW-1185">Reference proteome</keyword>
<keyword evidence="5 7" id="KW-1133">Transmembrane helix</keyword>
<reference evidence="9 10" key="1">
    <citation type="submission" date="2016-09" db="EMBL/GenBank/DDBJ databases">
        <title>genome sequence of Mycobacterium sp. 739 SCH.</title>
        <authorList>
            <person name="Greninger A.L."/>
            <person name="Qin X."/>
            <person name="Jerome K."/>
            <person name="Vora S."/>
            <person name="Quinn K."/>
        </authorList>
    </citation>
    <scope>NUCLEOTIDE SEQUENCE [LARGE SCALE GENOMIC DNA]</scope>
    <source>
        <strain evidence="9 10">SCH</strain>
    </source>
</reference>